<feature type="transmembrane region" description="Helical" evidence="1">
    <location>
        <begin position="247"/>
        <end position="265"/>
    </location>
</feature>
<keyword evidence="4" id="KW-1185">Reference proteome</keyword>
<gene>
    <name evidence="3" type="ORF">GCM10011501_08130</name>
</gene>
<name>A0ABQ3IF54_9GAMM</name>
<reference evidence="4" key="1">
    <citation type="journal article" date="2019" name="Int. J. Syst. Evol. Microbiol.">
        <title>The Global Catalogue of Microorganisms (GCM) 10K type strain sequencing project: providing services to taxonomists for standard genome sequencing and annotation.</title>
        <authorList>
            <consortium name="The Broad Institute Genomics Platform"/>
            <consortium name="The Broad Institute Genome Sequencing Center for Infectious Disease"/>
            <person name="Wu L."/>
            <person name="Ma J."/>
        </authorList>
    </citation>
    <scope>NUCLEOTIDE SEQUENCE [LARGE SCALE GENOMIC DNA]</scope>
    <source>
        <strain evidence="4">CGMCC 1.15922</strain>
    </source>
</reference>
<sequence>MNNIKISNSIAFSHDRLSIYNFGDDFLSEKSSIDKKLLERGIRYRDAVQVIVPTGEYWLFDYGVVVFWGVDEDERQALIHRIIHENTLPIERIEEHLRFSFSNDVKINKDTITLNNHDPLTRLAVSHALAQSSKLAEFELQAQNTIMDYSHIPEALANYGKISITRKEVAKIRGTLFSTKSAIILHYGLLDTPDFFWEYPEYESAYNQVARYMEIHQRVDLLSKKLATIHELFEMLADEQKHQHSSFLEWIIIVLIAIEIVIFFAEKLEELLL</sequence>
<keyword evidence="1" id="KW-0812">Transmembrane</keyword>
<keyword evidence="1" id="KW-0472">Membrane</keyword>
<dbReference type="EMBL" id="BNAH01000003">
    <property type="protein sequence ID" value="GHE82333.1"/>
    <property type="molecule type" value="Genomic_DNA"/>
</dbReference>
<protein>
    <recommendedName>
        <fullName evidence="2">DUF155 domain-containing protein</fullName>
    </recommendedName>
</protein>
<dbReference type="RefSeq" id="WP_189376838.1">
    <property type="nucleotide sequence ID" value="NZ_BNAH01000003.1"/>
</dbReference>
<evidence type="ECO:0000259" key="2">
    <source>
        <dbReference type="Pfam" id="PF02582"/>
    </source>
</evidence>
<dbReference type="PANTHER" id="PTHR16255:SF1">
    <property type="entry name" value="REQUIRED FOR MEIOTIC NUCLEAR DIVISION PROTEIN 1 HOMOLOG"/>
    <property type="match status" value="1"/>
</dbReference>
<comment type="caution">
    <text evidence="3">The sequence shown here is derived from an EMBL/GenBank/DDBJ whole genome shotgun (WGS) entry which is preliminary data.</text>
</comment>
<organism evidence="3 4">
    <name type="scientific">Thalassotalea profundi</name>
    <dbReference type="NCBI Taxonomy" id="2036687"/>
    <lineage>
        <taxon>Bacteria</taxon>
        <taxon>Pseudomonadati</taxon>
        <taxon>Pseudomonadota</taxon>
        <taxon>Gammaproteobacteria</taxon>
        <taxon>Alteromonadales</taxon>
        <taxon>Colwelliaceae</taxon>
        <taxon>Thalassotalea</taxon>
    </lineage>
</organism>
<keyword evidence="1" id="KW-1133">Transmembrane helix</keyword>
<proteinExistence type="predicted"/>
<evidence type="ECO:0000313" key="4">
    <source>
        <dbReference type="Proteomes" id="UP000626370"/>
    </source>
</evidence>
<dbReference type="Proteomes" id="UP000626370">
    <property type="component" value="Unassembled WGS sequence"/>
</dbReference>
<feature type="domain" description="DUF155" evidence="2">
    <location>
        <begin position="58"/>
        <end position="222"/>
    </location>
</feature>
<evidence type="ECO:0000313" key="3">
    <source>
        <dbReference type="EMBL" id="GHE82333.1"/>
    </source>
</evidence>
<evidence type="ECO:0000256" key="1">
    <source>
        <dbReference type="SAM" id="Phobius"/>
    </source>
</evidence>
<dbReference type="InterPro" id="IPR051624">
    <property type="entry name" value="RMD1/Sad1-interacting"/>
</dbReference>
<dbReference type="InterPro" id="IPR003734">
    <property type="entry name" value="DUF155"/>
</dbReference>
<dbReference type="PANTHER" id="PTHR16255">
    <property type="entry name" value="REQUIRED FOR MEIOTIC NUCLEAR DIVISION PROTEIN 1 HOMOLOG"/>
    <property type="match status" value="1"/>
</dbReference>
<dbReference type="Pfam" id="PF02582">
    <property type="entry name" value="DUF155"/>
    <property type="match status" value="1"/>
</dbReference>
<accession>A0ABQ3IF54</accession>